<evidence type="ECO:0008006" key="6">
    <source>
        <dbReference type="Google" id="ProtNLM"/>
    </source>
</evidence>
<dbReference type="AlphaFoldDB" id="A0A4S8ILR4"/>
<evidence type="ECO:0000313" key="4">
    <source>
        <dbReference type="EMBL" id="THU48904.1"/>
    </source>
</evidence>
<comment type="similarity">
    <text evidence="1">Belongs to the 'GDSL' lipolytic enzyme family.</text>
</comment>
<sequence length="564" mass="61703">MGPASCEALKSVLMEGRKMKLSVALIMLLLFGVSNQRCSCAIVQFIFGDSLSDVGNNNYLTRSLARAALPWYGIDLGKGLPNGRFTNGRTVADIVGDKLGLPRPPAFLDPSLDEDTILNSGVNYASGGGGILNETSSLFVRPSPPDSVTSSLARRMHADGDLASFGVLLQVQRFSLYKQIELFQGTQELIRRKIGRVAADDFFAQSRYVVAMGSNDFINNYLTRSLARAALPWYGIDLGKGLPNGRFTNGRTVADIVGDKLGLPRPPAFLDPSLDEDTILNSGVNYASGGGGILNETSSLFVRPSPPDSVTSSLARRMHADGDLASFGVLLQVQRFSLYKQIELFQGTQELIRRKIGRVAADDFFAQSRYVVAMGSNDFINNYLLPVYSDSWSYNGDTFIDYLMSTLEGQLKLLHSLGARQLTFFGLGPMGCIPLQRILTSSGGCQESTNKLALGFNKAATELLGNLSNTLPNATFRFGDAYDSFQDLIDRPYMYGFNNSRAPCCSLGRIRPTLTCTPLSTLCEDRSQYVFWDEYHPTDQANELIANEIVTKLGFKPINETNTP</sequence>
<dbReference type="Proteomes" id="UP000317650">
    <property type="component" value="Chromosome 6"/>
</dbReference>
<keyword evidence="5" id="KW-1185">Reference proteome</keyword>
<dbReference type="InterPro" id="IPR051058">
    <property type="entry name" value="GDSL_Est/Lipase"/>
</dbReference>
<gene>
    <name evidence="4" type="ORF">C4D60_Mb06t03900</name>
</gene>
<evidence type="ECO:0000256" key="2">
    <source>
        <dbReference type="ARBA" id="ARBA00022801"/>
    </source>
</evidence>
<dbReference type="GO" id="GO:0016788">
    <property type="term" value="F:hydrolase activity, acting on ester bonds"/>
    <property type="evidence" value="ECO:0007669"/>
    <property type="project" value="InterPro"/>
</dbReference>
<dbReference type="EMBL" id="PYDT01000009">
    <property type="protein sequence ID" value="THU48904.1"/>
    <property type="molecule type" value="Genomic_DNA"/>
</dbReference>
<dbReference type="PANTHER" id="PTHR45648:SF8">
    <property type="entry name" value="ZINC FINGER PROTEIN"/>
    <property type="match status" value="1"/>
</dbReference>
<dbReference type="STRING" id="52838.A0A4S8ILR4"/>
<protein>
    <recommendedName>
        <fullName evidence="6">GDSL esterase/lipase</fullName>
    </recommendedName>
</protein>
<dbReference type="Gene3D" id="3.40.50.1110">
    <property type="entry name" value="SGNH hydrolase"/>
    <property type="match status" value="2"/>
</dbReference>
<dbReference type="Pfam" id="PF00657">
    <property type="entry name" value="Lipase_GDSL"/>
    <property type="match status" value="2"/>
</dbReference>
<evidence type="ECO:0000313" key="5">
    <source>
        <dbReference type="Proteomes" id="UP000317650"/>
    </source>
</evidence>
<organism evidence="4 5">
    <name type="scientific">Musa balbisiana</name>
    <name type="common">Banana</name>
    <dbReference type="NCBI Taxonomy" id="52838"/>
    <lineage>
        <taxon>Eukaryota</taxon>
        <taxon>Viridiplantae</taxon>
        <taxon>Streptophyta</taxon>
        <taxon>Embryophyta</taxon>
        <taxon>Tracheophyta</taxon>
        <taxon>Spermatophyta</taxon>
        <taxon>Magnoliopsida</taxon>
        <taxon>Liliopsida</taxon>
        <taxon>Zingiberales</taxon>
        <taxon>Musaceae</taxon>
        <taxon>Musa</taxon>
    </lineage>
</organism>
<dbReference type="SUPFAM" id="SSF52266">
    <property type="entry name" value="SGNH hydrolase"/>
    <property type="match status" value="1"/>
</dbReference>
<evidence type="ECO:0000256" key="3">
    <source>
        <dbReference type="ARBA" id="ARBA00022963"/>
    </source>
</evidence>
<reference evidence="4 5" key="1">
    <citation type="journal article" date="2019" name="Nat. Plants">
        <title>Genome sequencing of Musa balbisiana reveals subgenome evolution and function divergence in polyploid bananas.</title>
        <authorList>
            <person name="Yao X."/>
        </authorList>
    </citation>
    <scope>NUCLEOTIDE SEQUENCE [LARGE SCALE GENOMIC DNA]</scope>
    <source>
        <strain evidence="5">cv. DH-PKW</strain>
        <tissue evidence="4">Leaves</tissue>
    </source>
</reference>
<dbReference type="InterPro" id="IPR036514">
    <property type="entry name" value="SGNH_hydro_sf"/>
</dbReference>
<evidence type="ECO:0000256" key="1">
    <source>
        <dbReference type="ARBA" id="ARBA00008668"/>
    </source>
</evidence>
<dbReference type="PANTHER" id="PTHR45648">
    <property type="entry name" value="GDSL LIPASE/ACYLHYDROLASE FAMILY PROTEIN (AFU_ORTHOLOGUE AFUA_4G14700)"/>
    <property type="match status" value="1"/>
</dbReference>
<keyword evidence="3" id="KW-0442">Lipid degradation</keyword>
<keyword evidence="2" id="KW-0378">Hydrolase</keyword>
<dbReference type="InterPro" id="IPR001087">
    <property type="entry name" value="GDSL"/>
</dbReference>
<keyword evidence="3" id="KW-0443">Lipid metabolism</keyword>
<accession>A0A4S8ILR4</accession>
<name>A0A4S8ILR4_MUSBA</name>
<dbReference type="InterPro" id="IPR035669">
    <property type="entry name" value="SGNH_plant_lipase-like"/>
</dbReference>
<comment type="caution">
    <text evidence="4">The sequence shown here is derived from an EMBL/GenBank/DDBJ whole genome shotgun (WGS) entry which is preliminary data.</text>
</comment>
<dbReference type="CDD" id="cd01837">
    <property type="entry name" value="SGNH_plant_lipase_like"/>
    <property type="match status" value="1"/>
</dbReference>
<dbReference type="GO" id="GO:0016042">
    <property type="term" value="P:lipid catabolic process"/>
    <property type="evidence" value="ECO:0007669"/>
    <property type="project" value="UniProtKB-KW"/>
</dbReference>
<proteinExistence type="inferred from homology"/>